<reference evidence="1 2" key="1">
    <citation type="submission" date="2024-03" db="EMBL/GenBank/DDBJ databases">
        <title>Human intestinal bacterial collection.</title>
        <authorList>
            <person name="Pauvert C."/>
            <person name="Hitch T.C.A."/>
            <person name="Clavel T."/>
        </authorList>
    </citation>
    <scope>NUCLEOTIDE SEQUENCE [LARGE SCALE GENOMIC DNA]</scope>
    <source>
        <strain evidence="1 2">CLA-JM-H44</strain>
    </source>
</reference>
<keyword evidence="2" id="KW-1185">Reference proteome</keyword>
<name>A0ABV1DYL2_9FIRM</name>
<comment type="caution">
    <text evidence="1">The sequence shown here is derived from an EMBL/GenBank/DDBJ whole genome shotgun (WGS) entry which is preliminary data.</text>
</comment>
<dbReference type="EMBL" id="JBBMFD010000005">
    <property type="protein sequence ID" value="MEQ2440119.1"/>
    <property type="molecule type" value="Genomic_DNA"/>
</dbReference>
<sequence>MQSRQTLPGRQTAAYRILEFVALSGEFPTDRLSRLPGGEAYKAHVIQSLKQKHLLRTFYKDGLRGYRLTAKAKGLLTADRPERFLPYLAGAAETNHIKSEPARRQRLHRIAETAATMQNAGAAIFPDEKPEVFSPAWDGRPQIFITAPAFYNSREIKELGIEAVKIKGARSAGVLLTESAVFVIYNLGGSLMKWQYRAEMRTKALMQTILCRERLPEQYAPEDVKGLLLGDNMELAATILSGEGGRQYLLLDGSYEHFYYLTNDRRGEKLLRMMCNAELSEELEALLLTDLWEKDEGLPIENDAIDGSGSPVLFAYTCDLPRIRRFDTALRLQNKAGTLICFDFQAEALRRCCGEQVRFQTINFEKWERRFCI</sequence>
<evidence type="ECO:0000313" key="1">
    <source>
        <dbReference type="EMBL" id="MEQ2440119.1"/>
    </source>
</evidence>
<organism evidence="1 2">
    <name type="scientific">Solibaculum intestinale</name>
    <dbReference type="NCBI Taxonomy" id="3133165"/>
    <lineage>
        <taxon>Bacteria</taxon>
        <taxon>Bacillati</taxon>
        <taxon>Bacillota</taxon>
        <taxon>Clostridia</taxon>
        <taxon>Eubacteriales</taxon>
        <taxon>Oscillospiraceae</taxon>
        <taxon>Solibaculum</taxon>
    </lineage>
</organism>
<evidence type="ECO:0008006" key="3">
    <source>
        <dbReference type="Google" id="ProtNLM"/>
    </source>
</evidence>
<accession>A0ABV1DYL2</accession>
<evidence type="ECO:0000313" key="2">
    <source>
        <dbReference type="Proteomes" id="UP001489509"/>
    </source>
</evidence>
<dbReference type="RefSeq" id="WP_349218501.1">
    <property type="nucleotide sequence ID" value="NZ_JBBMFD010000005.1"/>
</dbReference>
<gene>
    <name evidence="1" type="ORF">WMO26_04695</name>
</gene>
<dbReference type="Proteomes" id="UP001489509">
    <property type="component" value="Unassembled WGS sequence"/>
</dbReference>
<proteinExistence type="predicted"/>
<protein>
    <recommendedName>
        <fullName evidence="3">WYL domain-containing protein</fullName>
    </recommendedName>
</protein>